<evidence type="ECO:0000256" key="1">
    <source>
        <dbReference type="SAM" id="MobiDB-lite"/>
    </source>
</evidence>
<gene>
    <name evidence="2" type="ORF">NRB20_08320</name>
</gene>
<dbReference type="EMBL" id="WEGK01000002">
    <property type="protein sequence ID" value="MQY17766.1"/>
    <property type="molecule type" value="Genomic_DNA"/>
</dbReference>
<keyword evidence="3" id="KW-1185">Reference proteome</keyword>
<comment type="caution">
    <text evidence="2">The sequence shown here is derived from an EMBL/GenBank/DDBJ whole genome shotgun (WGS) entry which is preliminary data.</text>
</comment>
<evidence type="ECO:0008006" key="4">
    <source>
        <dbReference type="Google" id="ProtNLM"/>
    </source>
</evidence>
<evidence type="ECO:0000313" key="3">
    <source>
        <dbReference type="Proteomes" id="UP000438448"/>
    </source>
</evidence>
<protein>
    <recommendedName>
        <fullName evidence="4">DNA-binding protein</fullName>
    </recommendedName>
</protein>
<sequence length="187" mass="20312">MRLPIETLGFGAVSTGRSLSGGNSGHEVDSSIGAVPAERHPGDATPQAAGPFSGVWLSTYEFYSSGRDKTFTSSHYVVLLQHGDRLTVRSLPNSAPSVMQMDLTVDGHIVTGTWSENTAPKGYYKGAKYHGAIQMLSELTHTRLAGKWLGYGKNFEINSGPWELVLQDRSTSKATIEVFDRPPQVDR</sequence>
<accession>A0A7K0CW88</accession>
<reference evidence="2 3" key="1">
    <citation type="submission" date="2019-10" db="EMBL/GenBank/DDBJ databases">
        <title>Nocardia macrotermitis sp. nov. and Nocardia aurantia sp. nov., isolated from the gut of fungus growing-termite Macrotermes natalensis.</title>
        <authorList>
            <person name="Benndorf R."/>
            <person name="Schwitalla J."/>
            <person name="Martin K."/>
            <person name="De Beer W."/>
            <person name="Kaster A.-K."/>
            <person name="Vollmers J."/>
            <person name="Poulsen M."/>
            <person name="Beemelmanns C."/>
        </authorList>
    </citation>
    <scope>NUCLEOTIDE SEQUENCE [LARGE SCALE GENOMIC DNA]</scope>
    <source>
        <strain evidence="2 3">RB20</strain>
    </source>
</reference>
<dbReference type="AlphaFoldDB" id="A0A7K0CW88"/>
<feature type="region of interest" description="Disordered" evidence="1">
    <location>
        <begin position="19"/>
        <end position="47"/>
    </location>
</feature>
<evidence type="ECO:0000313" key="2">
    <source>
        <dbReference type="EMBL" id="MQY17766.1"/>
    </source>
</evidence>
<organism evidence="2 3">
    <name type="scientific">Nocardia macrotermitis</name>
    <dbReference type="NCBI Taxonomy" id="2585198"/>
    <lineage>
        <taxon>Bacteria</taxon>
        <taxon>Bacillati</taxon>
        <taxon>Actinomycetota</taxon>
        <taxon>Actinomycetes</taxon>
        <taxon>Mycobacteriales</taxon>
        <taxon>Nocardiaceae</taxon>
        <taxon>Nocardia</taxon>
    </lineage>
</organism>
<proteinExistence type="predicted"/>
<name>A0A7K0CW88_9NOCA</name>
<dbReference type="Proteomes" id="UP000438448">
    <property type="component" value="Unassembled WGS sequence"/>
</dbReference>